<protein>
    <recommendedName>
        <fullName evidence="11">Alanine--tRNA ligase</fullName>
        <ecNumber evidence="11">6.1.1.7</ecNumber>
    </recommendedName>
    <alternativeName>
        <fullName evidence="11">Alanyl-tRNA synthetase</fullName>
        <shortName evidence="11">AlaRS</shortName>
    </alternativeName>
</protein>
<keyword evidence="4 11" id="KW-0547">Nucleotide-binding</keyword>
<evidence type="ECO:0000256" key="1">
    <source>
        <dbReference type="ARBA" id="ARBA00008226"/>
    </source>
</evidence>
<evidence type="ECO:0000256" key="11">
    <source>
        <dbReference type="HAMAP-Rule" id="MF_00036"/>
    </source>
</evidence>
<gene>
    <name evidence="11" type="primary">alaS</name>
    <name evidence="14" type="ORF">M8044_000094</name>
</gene>
<comment type="cofactor">
    <cofactor evidence="11">
        <name>Zn(2+)</name>
        <dbReference type="ChEBI" id="CHEBI:29105"/>
    </cofactor>
    <text evidence="11">Binds 1 zinc ion per subunit.</text>
</comment>
<dbReference type="GO" id="GO:0016874">
    <property type="term" value="F:ligase activity"/>
    <property type="evidence" value="ECO:0007669"/>
    <property type="project" value="UniProtKB-KW"/>
</dbReference>
<evidence type="ECO:0000256" key="12">
    <source>
        <dbReference type="SAM" id="Coils"/>
    </source>
</evidence>
<evidence type="ECO:0000256" key="2">
    <source>
        <dbReference type="ARBA" id="ARBA00022555"/>
    </source>
</evidence>
<dbReference type="Gene3D" id="3.30.930.10">
    <property type="entry name" value="Bira Bifunctional Protein, Domain 2"/>
    <property type="match status" value="1"/>
</dbReference>
<dbReference type="Gene3D" id="2.40.30.130">
    <property type="match status" value="1"/>
</dbReference>
<dbReference type="Pfam" id="PF01411">
    <property type="entry name" value="tRNA-synt_2c"/>
    <property type="match status" value="1"/>
</dbReference>
<dbReference type="InterPro" id="IPR012947">
    <property type="entry name" value="tRNA_SAD"/>
</dbReference>
<dbReference type="InterPro" id="IPR018163">
    <property type="entry name" value="Thr/Ala-tRNA-synth_IIc_edit"/>
</dbReference>
<feature type="binding site" evidence="11">
    <location>
        <position position="652"/>
    </location>
    <ligand>
        <name>Zn(2+)</name>
        <dbReference type="ChEBI" id="CHEBI:29105"/>
    </ligand>
</feature>
<evidence type="ECO:0000259" key="13">
    <source>
        <dbReference type="PROSITE" id="PS50860"/>
    </source>
</evidence>
<keyword evidence="8 11" id="KW-0030">Aminoacyl-tRNA synthetase</keyword>
<dbReference type="SUPFAM" id="SSF55186">
    <property type="entry name" value="ThrRS/AlaRS common domain"/>
    <property type="match status" value="1"/>
</dbReference>
<dbReference type="SUPFAM" id="SSF55681">
    <property type="entry name" value="Class II aaRS and biotin synthetases"/>
    <property type="match status" value="1"/>
</dbReference>
<evidence type="ECO:0000256" key="6">
    <source>
        <dbReference type="ARBA" id="ARBA00022884"/>
    </source>
</evidence>
<dbReference type="InterPro" id="IPR002318">
    <property type="entry name" value="Ala-tRNA-lgiase_IIc"/>
</dbReference>
<feature type="binding site" evidence="11">
    <location>
        <position position="648"/>
    </location>
    <ligand>
        <name>Zn(2+)</name>
        <dbReference type="ChEBI" id="CHEBI:29105"/>
    </ligand>
</feature>
<keyword evidence="3 11" id="KW-0436">Ligase</keyword>
<keyword evidence="11" id="KW-0862">Zinc</keyword>
<comment type="subcellular location">
    <subcellularLocation>
        <location evidence="11">Cytoplasm</location>
    </subcellularLocation>
</comment>
<dbReference type="Gene3D" id="3.30.980.10">
    <property type="entry name" value="Threonyl-trna Synthetase, Chain A, domain 2"/>
    <property type="match status" value="1"/>
</dbReference>
<dbReference type="NCBIfam" id="TIGR00344">
    <property type="entry name" value="alaS"/>
    <property type="match status" value="1"/>
</dbReference>
<evidence type="ECO:0000256" key="4">
    <source>
        <dbReference type="ARBA" id="ARBA00022741"/>
    </source>
</evidence>
<organism evidence="14 15">
    <name type="scientific">Columbia Basin potato purple top phytoplasma</name>
    <dbReference type="NCBI Taxonomy" id="307134"/>
    <lineage>
        <taxon>Bacteria</taxon>
        <taxon>Bacillati</taxon>
        <taxon>Mycoplasmatota</taxon>
        <taxon>Mollicutes</taxon>
        <taxon>Acholeplasmatales</taxon>
        <taxon>Acholeplasmataceae</taxon>
        <taxon>Candidatus Phytoplasma</taxon>
        <taxon>16SrVI (Clover proliferation group)</taxon>
    </lineage>
</organism>
<proteinExistence type="inferred from homology"/>
<dbReference type="SUPFAM" id="SSF101353">
    <property type="entry name" value="Putative anticodon-binding domain of alanyl-tRNA synthetase (AlaRS)"/>
    <property type="match status" value="1"/>
</dbReference>
<dbReference type="PANTHER" id="PTHR11777">
    <property type="entry name" value="ALANYL-TRNA SYNTHETASE"/>
    <property type="match status" value="1"/>
</dbReference>
<keyword evidence="6 11" id="KW-0694">RNA-binding</keyword>
<keyword evidence="5 11" id="KW-0067">ATP-binding</keyword>
<dbReference type="InterPro" id="IPR045864">
    <property type="entry name" value="aa-tRNA-synth_II/BPL/LPL"/>
</dbReference>
<keyword evidence="2 11" id="KW-0820">tRNA-binding</keyword>
<keyword evidence="11" id="KW-0963">Cytoplasm</keyword>
<dbReference type="PROSITE" id="PS50860">
    <property type="entry name" value="AA_TRNA_LIGASE_II_ALA"/>
    <property type="match status" value="1"/>
</dbReference>
<dbReference type="InterPro" id="IPR009000">
    <property type="entry name" value="Transl_B-barrel_sf"/>
</dbReference>
<comment type="function">
    <text evidence="9 11">Catalyzes the attachment of alanine to tRNA(Ala) in a two-step reaction: alanine is first activated by ATP to form Ala-AMP and then transferred to the acceptor end of tRNA(Ala). Also edits incorrectly charged Ser-tRNA(Ala) and Gly-tRNA(Ala) via its editing domain.</text>
</comment>
<evidence type="ECO:0000256" key="8">
    <source>
        <dbReference type="ARBA" id="ARBA00023146"/>
    </source>
</evidence>
<dbReference type="CDD" id="cd00673">
    <property type="entry name" value="AlaRS_core"/>
    <property type="match status" value="1"/>
</dbReference>
<evidence type="ECO:0000256" key="7">
    <source>
        <dbReference type="ARBA" id="ARBA00022917"/>
    </source>
</evidence>
<evidence type="ECO:0000256" key="3">
    <source>
        <dbReference type="ARBA" id="ARBA00022598"/>
    </source>
</evidence>
<dbReference type="InterPro" id="IPR018165">
    <property type="entry name" value="Ala-tRNA-synth_IIc_core"/>
</dbReference>
<dbReference type="Proteomes" id="UP001221763">
    <property type="component" value="Unassembled WGS sequence"/>
</dbReference>
<dbReference type="Pfam" id="PF07973">
    <property type="entry name" value="tRNA_SAD"/>
    <property type="match status" value="1"/>
</dbReference>
<comment type="catalytic activity">
    <reaction evidence="10 11">
        <text>tRNA(Ala) + L-alanine + ATP = L-alanyl-tRNA(Ala) + AMP + diphosphate</text>
        <dbReference type="Rhea" id="RHEA:12540"/>
        <dbReference type="Rhea" id="RHEA-COMP:9657"/>
        <dbReference type="Rhea" id="RHEA-COMP:9923"/>
        <dbReference type="ChEBI" id="CHEBI:30616"/>
        <dbReference type="ChEBI" id="CHEBI:33019"/>
        <dbReference type="ChEBI" id="CHEBI:57972"/>
        <dbReference type="ChEBI" id="CHEBI:78442"/>
        <dbReference type="ChEBI" id="CHEBI:78497"/>
        <dbReference type="ChEBI" id="CHEBI:456215"/>
        <dbReference type="EC" id="6.1.1.7"/>
    </reaction>
</comment>
<keyword evidence="11" id="KW-0479">Metal-binding</keyword>
<comment type="caution">
    <text evidence="14">The sequence shown here is derived from an EMBL/GenBank/DDBJ whole genome shotgun (WGS) entry which is preliminary data.</text>
</comment>
<dbReference type="PANTHER" id="PTHR11777:SF9">
    <property type="entry name" value="ALANINE--TRNA LIGASE, CYTOPLASMIC"/>
    <property type="match status" value="1"/>
</dbReference>
<reference evidence="14 15" key="1">
    <citation type="journal article" date="2023" name="Plant">
        <title>Draft Genome Sequence Resource of CBPPT1, a 'Candidatus Phytoplasma trifolii'-Related Strain Associated with Potato Purple Top Disease in the Columbia Basin, U.S.A.</title>
        <authorList>
            <person name="Wei W."/>
            <person name="Shao J."/>
            <person name="Bottner-Parker K.D."/>
            <person name="Zhao Y."/>
        </authorList>
    </citation>
    <scope>NUCLEOTIDE SEQUENCE [LARGE SCALE GENOMIC DNA]</scope>
    <source>
        <strain evidence="14 15">CBPPT1</strain>
    </source>
</reference>
<evidence type="ECO:0000256" key="5">
    <source>
        <dbReference type="ARBA" id="ARBA00022840"/>
    </source>
</evidence>
<dbReference type="Gene3D" id="3.10.310.40">
    <property type="match status" value="1"/>
</dbReference>
<dbReference type="EC" id="6.1.1.7" evidence="11"/>
<dbReference type="SMART" id="SM00863">
    <property type="entry name" value="tRNA_SAD"/>
    <property type="match status" value="1"/>
</dbReference>
<feature type="coiled-coil region" evidence="12">
    <location>
        <begin position="740"/>
        <end position="767"/>
    </location>
</feature>
<evidence type="ECO:0000313" key="15">
    <source>
        <dbReference type="Proteomes" id="UP001221763"/>
    </source>
</evidence>
<evidence type="ECO:0000313" key="14">
    <source>
        <dbReference type="EMBL" id="MDC9031875.1"/>
    </source>
</evidence>
<sequence length="879" mass="103570">MKKMTANQIRQMWLDFFITKGHKLKDSFSLIPDSSDLSLLWVNAGVVPLKKYFDGSKKACFPKIVSIQKCLRTNDIDNVGKTAIHHTFFEMLGNFSIGDYFKQETIDLVYELLTSEKWFNLPKDRFYITYFYKDQETYNFWLKKGIRSKHLISLKTNFWEIGEGPCGPCTEIFFDRGIEYDNRGLKLIKEEISNDRFIEIWNVVFSQYNSELDKDRENYIELPNKNIDTGSGLERLACIFQNTKTNFETDLFMPIIQKISHLSQTEYSEKKEIFRIIADHIRTLVFGIADGVVLDNEGRGYILKKILRRSFIKGQNLGFKQPFLFKLVSVVIDIMKGFYPYLETKRQIIENIIQAEEEKFLFNLIKSQKLFFKFIDNNCLSGENFFKLYDTYGLPKDMILEYANQNNIHVDELEFQYYLEKQKQLSRGAQNIKHNMNKQNEFFLNFKEKSYFIGYNEFNVKTKVLKVFAEGIILEKTPFYPEMGGQIFDTGKINNWNVSKVLKLPNNQILHQFNSLVVPLQDLFYEGQEVIAFIDVSNRQKISCNHTATHLLYDALKLILGDHVKQRGSYLNFKYLRLDFNHFQNLSFDDLMKIENQVNKWISQKYPVTIEKIFLSEAKEKKAHFIENKFYQDKVRVVQIGDISIQLCAGTHVNNTINLKNFVILDCKNIGSGIYRIEAVSGSNISDALEEKVNPFLQEEKQIFDKIKELNTTNFNFQDFLFKTKTSLPKIKYKDSYEYIQDYKNYLQFLRQTLNEFKKQILQKTNEQVIKYSEKFIPKKIESNLMIVIENHEMTSNMLKMLLDYFFNKLKIEFLCLCYKQKNSVLILCKSKLIHVGNFIKKVNKIINGKGGGNNNFGQLYSYHIDKFDELKNNWKSLL</sequence>
<evidence type="ECO:0000256" key="10">
    <source>
        <dbReference type="ARBA" id="ARBA00048300"/>
    </source>
</evidence>
<comment type="domain">
    <text evidence="11">Consists of three domains; the N-terminal catalytic domain, the editing domain and the C-terminal C-Ala domain. The editing domain removes incorrectly charged amino acids, while the C-Ala domain, along with tRNA(Ala), serves as a bridge to cooperatively bring together the editing and aminoacylation centers thus stimulating deacylation of misacylated tRNAs.</text>
</comment>
<dbReference type="InterPro" id="IPR050058">
    <property type="entry name" value="Ala-tRNA_ligase"/>
</dbReference>
<dbReference type="PRINTS" id="PR00980">
    <property type="entry name" value="TRNASYNTHALA"/>
</dbReference>
<dbReference type="InterPro" id="IPR023033">
    <property type="entry name" value="Ala_tRNA_ligase_euk/bac"/>
</dbReference>
<keyword evidence="15" id="KW-1185">Reference proteome</keyword>
<dbReference type="SUPFAM" id="SSF50447">
    <property type="entry name" value="Translation proteins"/>
    <property type="match status" value="1"/>
</dbReference>
<feature type="domain" description="Alanyl-transfer RNA synthetases family profile" evidence="13">
    <location>
        <begin position="4"/>
        <end position="691"/>
    </location>
</feature>
<evidence type="ECO:0000256" key="9">
    <source>
        <dbReference type="ARBA" id="ARBA00024779"/>
    </source>
</evidence>
<keyword evidence="7 11" id="KW-0648">Protein biosynthesis</keyword>
<keyword evidence="12" id="KW-0175">Coiled coil</keyword>
<accession>A0ABT5L880</accession>
<dbReference type="RefSeq" id="WP_273585106.1">
    <property type="nucleotide sequence ID" value="NZ_JANHJP010000002.1"/>
</dbReference>
<feature type="binding site" evidence="11">
    <location>
        <position position="546"/>
    </location>
    <ligand>
        <name>Zn(2+)</name>
        <dbReference type="ChEBI" id="CHEBI:29105"/>
    </ligand>
</feature>
<dbReference type="EMBL" id="JANHJP010000002">
    <property type="protein sequence ID" value="MDC9031875.1"/>
    <property type="molecule type" value="Genomic_DNA"/>
</dbReference>
<feature type="binding site" evidence="11">
    <location>
        <position position="550"/>
    </location>
    <ligand>
        <name>Zn(2+)</name>
        <dbReference type="ChEBI" id="CHEBI:29105"/>
    </ligand>
</feature>
<dbReference type="InterPro" id="IPR018162">
    <property type="entry name" value="Ala-tRNA-ligase_IIc_anticod-bd"/>
</dbReference>
<comment type="similarity">
    <text evidence="1 11">Belongs to the class-II aminoacyl-tRNA synthetase family.</text>
</comment>
<dbReference type="InterPro" id="IPR018164">
    <property type="entry name" value="Ala-tRNA-synth_IIc_N"/>
</dbReference>
<dbReference type="HAMAP" id="MF_00036_B">
    <property type="entry name" value="Ala_tRNA_synth_B"/>
    <property type="match status" value="1"/>
</dbReference>
<name>A0ABT5L880_9MOLU</name>